<keyword evidence="3" id="KW-1185">Reference proteome</keyword>
<evidence type="ECO:0000313" key="2">
    <source>
        <dbReference type="EMBL" id="TXL76747.1"/>
    </source>
</evidence>
<evidence type="ECO:0000313" key="3">
    <source>
        <dbReference type="Proteomes" id="UP000321638"/>
    </source>
</evidence>
<dbReference type="OrthoDB" id="9806350at2"/>
<feature type="domain" description="Endoribonuclease L-PSP/chorismate mutase-like" evidence="1">
    <location>
        <begin position="5"/>
        <end position="142"/>
    </location>
</feature>
<dbReference type="InterPro" id="IPR035959">
    <property type="entry name" value="RutC-like_sf"/>
</dbReference>
<comment type="caution">
    <text evidence="2">The sequence shown here is derived from an EMBL/GenBank/DDBJ whole genome shotgun (WGS) entry which is preliminary data.</text>
</comment>
<dbReference type="SUPFAM" id="SSF55298">
    <property type="entry name" value="YjgF-like"/>
    <property type="match status" value="1"/>
</dbReference>
<dbReference type="Gene3D" id="3.30.1330.40">
    <property type="entry name" value="RutC-like"/>
    <property type="match status" value="1"/>
</dbReference>
<organism evidence="2 3">
    <name type="scientific">Vineibacter terrae</name>
    <dbReference type="NCBI Taxonomy" id="2586908"/>
    <lineage>
        <taxon>Bacteria</taxon>
        <taxon>Pseudomonadati</taxon>
        <taxon>Pseudomonadota</taxon>
        <taxon>Alphaproteobacteria</taxon>
        <taxon>Hyphomicrobiales</taxon>
        <taxon>Vineibacter</taxon>
    </lineage>
</organism>
<dbReference type="Pfam" id="PF14588">
    <property type="entry name" value="YjgF_endoribonc"/>
    <property type="match status" value="1"/>
</dbReference>
<dbReference type="PANTHER" id="PTHR43760:SF1">
    <property type="entry name" value="ENDORIBONUCLEASE L-PSP_CHORISMATE MUTASE-LIKE DOMAIN-CONTAINING PROTEIN"/>
    <property type="match status" value="1"/>
</dbReference>
<sequence length="152" mass="16204">MIAERLKRLGLVLPPAAQPTFNYTPVSLHQGVAYVSGQLPKVDGEVRVFGKVGREVSLDAAREEARICVLQGIACLADALGDLARVERILKVTGFVASAPGFNDQPKVIDAASDLLVALFEDKGRHARSAVGVAELPRNAAVEIELVVAYTE</sequence>
<gene>
    <name evidence="2" type="ORF">FHP25_11170</name>
</gene>
<dbReference type="Proteomes" id="UP000321638">
    <property type="component" value="Unassembled WGS sequence"/>
</dbReference>
<name>A0A5C8PP63_9HYPH</name>
<dbReference type="PANTHER" id="PTHR43760">
    <property type="entry name" value="ENDORIBONUCLEASE-RELATED"/>
    <property type="match status" value="1"/>
</dbReference>
<dbReference type="AlphaFoldDB" id="A0A5C8PP63"/>
<reference evidence="2 3" key="1">
    <citation type="submission" date="2019-06" db="EMBL/GenBank/DDBJ databases">
        <title>New taxonomy in bacterial strain CC-CFT640, isolated from vineyard.</title>
        <authorList>
            <person name="Lin S.-Y."/>
            <person name="Tsai C.-F."/>
            <person name="Young C.-C."/>
        </authorList>
    </citation>
    <scope>NUCLEOTIDE SEQUENCE [LARGE SCALE GENOMIC DNA]</scope>
    <source>
        <strain evidence="2 3">CC-CFT640</strain>
    </source>
</reference>
<dbReference type="EMBL" id="VDUZ01000010">
    <property type="protein sequence ID" value="TXL76747.1"/>
    <property type="molecule type" value="Genomic_DNA"/>
</dbReference>
<dbReference type="RefSeq" id="WP_147847010.1">
    <property type="nucleotide sequence ID" value="NZ_VDUZ01000010.1"/>
</dbReference>
<dbReference type="InterPro" id="IPR013813">
    <property type="entry name" value="Endoribo_LPSP/chorism_mut-like"/>
</dbReference>
<evidence type="ECO:0000259" key="1">
    <source>
        <dbReference type="Pfam" id="PF14588"/>
    </source>
</evidence>
<protein>
    <submittedName>
        <fullName evidence="2">RidA family protein</fullName>
    </submittedName>
</protein>
<proteinExistence type="predicted"/>
<accession>A0A5C8PP63</accession>
<dbReference type="CDD" id="cd02199">
    <property type="entry name" value="YjgF_YER057c_UK114_like_1"/>
    <property type="match status" value="1"/>
</dbReference>